<organism evidence="1">
    <name type="scientific">Conus ermineus</name>
    <name type="common">Agate cone</name>
    <name type="synonym">Chelyconus ermineus</name>
    <dbReference type="NCBI Taxonomy" id="55423"/>
    <lineage>
        <taxon>Eukaryota</taxon>
        <taxon>Metazoa</taxon>
        <taxon>Spiralia</taxon>
        <taxon>Lophotrochozoa</taxon>
        <taxon>Mollusca</taxon>
        <taxon>Gastropoda</taxon>
        <taxon>Caenogastropoda</taxon>
        <taxon>Neogastropoda</taxon>
        <taxon>Conoidea</taxon>
        <taxon>Conidae</taxon>
        <taxon>Conus</taxon>
        <taxon>Chelyconus</taxon>
    </lineage>
</organism>
<protein>
    <submittedName>
        <fullName evidence="1">Conotoxin superfamily O1</fullName>
    </submittedName>
</protein>
<name>A0A346CIW1_CONER</name>
<accession>A0A346CIW1</accession>
<evidence type="ECO:0000313" key="1">
    <source>
        <dbReference type="EMBL" id="AXL95510.1"/>
    </source>
</evidence>
<sequence length="65" mass="7293">MFLTACQLATTDFFGNKEKNLAMTLRKNVKKSNCKAPDEECRGKSHNCCGVCMIRKLPKKPICTP</sequence>
<dbReference type="EMBL" id="MH360461">
    <property type="protein sequence ID" value="AXL95510.1"/>
    <property type="molecule type" value="mRNA"/>
</dbReference>
<dbReference type="AlphaFoldDB" id="A0A346CIW1"/>
<proteinExistence type="evidence at transcript level"/>
<reference evidence="1" key="1">
    <citation type="journal article" date="2018" name="Genome Biol. Evol.">
        <title>Conotoxin diversity in Chelyconus ermineus (Born, 1778) and the convergent origin of piscivory in the Atlantic and Indo-Pacific cones.</title>
        <authorList>
            <person name="Abalde S."/>
            <person name="Tenorio M.J."/>
            <person name="Afonso C.M."/>
            <person name="Zardoya R."/>
        </authorList>
    </citation>
    <scope>NUCLEOTIDE SEQUENCE</scope>
    <source>
        <strain evidence="1">Cerm_173</strain>
    </source>
</reference>